<dbReference type="SUPFAM" id="SSF49785">
    <property type="entry name" value="Galactose-binding domain-like"/>
    <property type="match status" value="1"/>
</dbReference>
<feature type="transmembrane region" description="Helical" evidence="2">
    <location>
        <begin position="312"/>
        <end position="334"/>
    </location>
</feature>
<evidence type="ECO:0000256" key="2">
    <source>
        <dbReference type="SAM" id="Phobius"/>
    </source>
</evidence>
<accession>A0A0F9Z348</accession>
<dbReference type="InterPro" id="IPR008979">
    <property type="entry name" value="Galactose-bd-like_sf"/>
</dbReference>
<feature type="transmembrane region" description="Helical" evidence="2">
    <location>
        <begin position="378"/>
        <end position="396"/>
    </location>
</feature>
<evidence type="ECO:0000313" key="3">
    <source>
        <dbReference type="EMBL" id="KKO11589.1"/>
    </source>
</evidence>
<evidence type="ECO:0008006" key="4">
    <source>
        <dbReference type="Google" id="ProtNLM"/>
    </source>
</evidence>
<feature type="transmembrane region" description="Helical" evidence="2">
    <location>
        <begin position="226"/>
        <end position="244"/>
    </location>
</feature>
<reference evidence="3" key="1">
    <citation type="journal article" date="2015" name="Nature">
        <title>Complex archaea that bridge the gap between prokaryotes and eukaryotes.</title>
        <authorList>
            <person name="Spang A."/>
            <person name="Saw J.H."/>
            <person name="Jorgensen S.L."/>
            <person name="Zaremba-Niedzwiedzka K."/>
            <person name="Martijn J."/>
            <person name="Lind A.E."/>
            <person name="van Eijk R."/>
            <person name="Schleper C."/>
            <person name="Guy L."/>
            <person name="Ettema T.J."/>
        </authorList>
    </citation>
    <scope>NUCLEOTIDE SEQUENCE</scope>
</reference>
<sequence>MSLRLWQIIVGVVVVLVMAALALVTMLSGGQPDSARGSLFLTSAQAASSGLVSPQQSSPPWYLGDDAWRPTPLPRSWSADSLQPATETQAWYRLPLPPQAHDNNWRHLLLLRHMMNMEVWLDEHYLGSAGPLASGQLQRNWNRPVTWTLPEALVTGAPQMLYVRLHSAPNFGVMSPMILGDEATVTNRYRLNYFLQIDLVKISLLAMVFIACLGAFVWARIRQGHWLLIALMSISWSFPLLYILLPTVPTVLPGEFDFLRLSHWGTVAGALCLLAFIYSYYLRVAVNRLRWLLAVSLVHGVILLAVPDRQVVFAGSIGQLFAQLLFVILIIQLLRVRSLRNTEVYSIIAGLVIMLMAAGHDVSLAISNSMERWRWDMFVSYITQPVMMIIVTWHGVRAYLDSVTRLDDINRQLLHRLAEAEKNLREVFSQQVKLQRDNHLASEREQVYRDLHDDMGARLLSLVFKVEQGKARDLARSALQDLRDIVRLVMHEEHQLAAVLADCMAENESRASSLQKTFSWHVNDMLDGISCSNRRMLKLRLLLRELSGFWLRMPETRSLTLTVSLVDDNSVGIDGRVLQVEVTIEGSAADDPAGVPPLLHKRLRALDAVSQVHTGAGQGMSVCIPLPVTAATPPDSAQQSLSG</sequence>
<keyword evidence="2" id="KW-0812">Transmembrane</keyword>
<keyword evidence="1" id="KW-0175">Coiled coil</keyword>
<name>A0A0F9Z348_9ZZZZ</name>
<feature type="transmembrane region" description="Helical" evidence="2">
    <location>
        <begin position="199"/>
        <end position="219"/>
    </location>
</feature>
<dbReference type="Gene3D" id="2.60.120.260">
    <property type="entry name" value="Galactose-binding domain-like"/>
    <property type="match status" value="1"/>
</dbReference>
<evidence type="ECO:0000256" key="1">
    <source>
        <dbReference type="SAM" id="Coils"/>
    </source>
</evidence>
<keyword evidence="2" id="KW-1133">Transmembrane helix</keyword>
<feature type="transmembrane region" description="Helical" evidence="2">
    <location>
        <begin position="289"/>
        <end position="306"/>
    </location>
</feature>
<comment type="caution">
    <text evidence="3">The sequence shown here is derived from an EMBL/GenBank/DDBJ whole genome shotgun (WGS) entry which is preliminary data.</text>
</comment>
<feature type="coiled-coil region" evidence="1">
    <location>
        <begin position="403"/>
        <end position="437"/>
    </location>
</feature>
<keyword evidence="2" id="KW-0472">Membrane</keyword>
<dbReference type="EMBL" id="LAZR01000002">
    <property type="protein sequence ID" value="KKO11589.1"/>
    <property type="molecule type" value="Genomic_DNA"/>
</dbReference>
<dbReference type="AlphaFoldDB" id="A0A0F9Z348"/>
<protein>
    <recommendedName>
        <fullName evidence="4">Signal transduction histidine kinase subgroup 3 dimerisation and phosphoacceptor domain-containing protein</fullName>
    </recommendedName>
</protein>
<feature type="transmembrane region" description="Helical" evidence="2">
    <location>
        <begin position="6"/>
        <end position="27"/>
    </location>
</feature>
<gene>
    <name evidence="3" type="ORF">LCGC14_0010820</name>
</gene>
<organism evidence="3">
    <name type="scientific">marine sediment metagenome</name>
    <dbReference type="NCBI Taxonomy" id="412755"/>
    <lineage>
        <taxon>unclassified sequences</taxon>
        <taxon>metagenomes</taxon>
        <taxon>ecological metagenomes</taxon>
    </lineage>
</organism>
<proteinExistence type="predicted"/>
<feature type="transmembrane region" description="Helical" evidence="2">
    <location>
        <begin position="264"/>
        <end position="282"/>
    </location>
</feature>
<feature type="transmembrane region" description="Helical" evidence="2">
    <location>
        <begin position="346"/>
        <end position="366"/>
    </location>
</feature>